<accession>A0AAQ3N3S8</accession>
<name>A0AAQ3N3S8_VIGMU</name>
<evidence type="ECO:0000313" key="2">
    <source>
        <dbReference type="Proteomes" id="UP001374535"/>
    </source>
</evidence>
<keyword evidence="2" id="KW-1185">Reference proteome</keyword>
<reference evidence="1 2" key="1">
    <citation type="journal article" date="2023" name="Life. Sci Alliance">
        <title>Evolutionary insights into 3D genome organization and epigenetic landscape of Vigna mungo.</title>
        <authorList>
            <person name="Junaid A."/>
            <person name="Singh B."/>
            <person name="Bhatia S."/>
        </authorList>
    </citation>
    <scope>NUCLEOTIDE SEQUENCE [LARGE SCALE GENOMIC DNA]</scope>
    <source>
        <strain evidence="1">Urdbean</strain>
    </source>
</reference>
<gene>
    <name evidence="1" type="ORF">V8G54_023791</name>
</gene>
<sequence length="144" mass="16145">MPRTISPFGSSHILFRSTVSHSERDDLLYNKLPIVFKARGSPVHFLTIFLPISLHFGFGSVPSRNACLANNSQLSSSCNCFRKHSSDSMVETTCLLRVVTTILLPWAPKRRGFCTSSQLDRVSFQTSSKTTKNFLPVNFSFNLL</sequence>
<dbReference type="EMBL" id="CP144694">
    <property type="protein sequence ID" value="WVZ02985.1"/>
    <property type="molecule type" value="Genomic_DNA"/>
</dbReference>
<protein>
    <submittedName>
        <fullName evidence="1">Uncharacterized protein</fullName>
    </submittedName>
</protein>
<proteinExistence type="predicted"/>
<organism evidence="1 2">
    <name type="scientific">Vigna mungo</name>
    <name type="common">Black gram</name>
    <name type="synonym">Phaseolus mungo</name>
    <dbReference type="NCBI Taxonomy" id="3915"/>
    <lineage>
        <taxon>Eukaryota</taxon>
        <taxon>Viridiplantae</taxon>
        <taxon>Streptophyta</taxon>
        <taxon>Embryophyta</taxon>
        <taxon>Tracheophyta</taxon>
        <taxon>Spermatophyta</taxon>
        <taxon>Magnoliopsida</taxon>
        <taxon>eudicotyledons</taxon>
        <taxon>Gunneridae</taxon>
        <taxon>Pentapetalae</taxon>
        <taxon>rosids</taxon>
        <taxon>fabids</taxon>
        <taxon>Fabales</taxon>
        <taxon>Fabaceae</taxon>
        <taxon>Papilionoideae</taxon>
        <taxon>50 kb inversion clade</taxon>
        <taxon>NPAAA clade</taxon>
        <taxon>indigoferoid/millettioid clade</taxon>
        <taxon>Phaseoleae</taxon>
        <taxon>Vigna</taxon>
    </lineage>
</organism>
<dbReference type="AlphaFoldDB" id="A0AAQ3N3S8"/>
<dbReference type="Proteomes" id="UP001374535">
    <property type="component" value="Chromosome 7"/>
</dbReference>
<evidence type="ECO:0000313" key="1">
    <source>
        <dbReference type="EMBL" id="WVZ02985.1"/>
    </source>
</evidence>